<dbReference type="eggNOG" id="COG3956">
    <property type="taxonomic scope" value="Bacteria"/>
</dbReference>
<dbReference type="STRING" id="1515746.HR45_07060"/>
<feature type="domain" description="NTP pyrophosphohydrolase MazG-like" evidence="5">
    <location>
        <begin position="31"/>
        <end position="104"/>
    </location>
</feature>
<evidence type="ECO:0000256" key="4">
    <source>
        <dbReference type="ARBA" id="ARBA00074799"/>
    </source>
</evidence>
<dbReference type="FunFam" id="1.10.287.1080:FF:000001">
    <property type="entry name" value="Nucleoside triphosphate pyrophosphohydrolase"/>
    <property type="match status" value="1"/>
</dbReference>
<feature type="domain" description="NTP pyrophosphohydrolase MazG-like" evidence="5">
    <location>
        <begin position="174"/>
        <end position="232"/>
    </location>
</feature>
<dbReference type="SUPFAM" id="SSF101386">
    <property type="entry name" value="all-alpha NTP pyrophosphatases"/>
    <property type="match status" value="2"/>
</dbReference>
<dbReference type="Gene3D" id="1.10.287.1080">
    <property type="entry name" value="MazG-like"/>
    <property type="match status" value="2"/>
</dbReference>
<dbReference type="Proteomes" id="UP000029264">
    <property type="component" value="Unassembled WGS sequence"/>
</dbReference>
<sequence length="268" mass="30689">MTDKQYQMVDLLRIMTQLRHPEQGCPWDQQQTFASIVPFTLEEAYEVADAIANEDWQALPSELGDLLFQVVFYAELGREQNQFDFDDVVNRICHKLITRHPHVFGEQSERQLSEQQLKENWERQKATERQARAQTSILDDIPKALPSLSRAVKIQKRVARVGFDWHELAPVVDKVQEEIAEVLAEVAPDAPASAALKEEVGDLLFAVANLARHLGVNPEDALQTANRKFERRFQGVEQRVVASGKAFEEHTLESLEAFWQQVKQTESK</sequence>
<keyword evidence="7" id="KW-1185">Reference proteome</keyword>
<evidence type="ECO:0000256" key="3">
    <source>
        <dbReference type="ARBA" id="ARBA00066372"/>
    </source>
</evidence>
<dbReference type="AlphaFoldDB" id="A0A094JG94"/>
<reference evidence="6 7" key="1">
    <citation type="submission" date="2014-06" db="EMBL/GenBank/DDBJ databases">
        <title>Shewanella sp. YQH10.</title>
        <authorList>
            <person name="Liu Y."/>
            <person name="Zeng R."/>
        </authorList>
    </citation>
    <scope>NUCLEOTIDE SEQUENCE [LARGE SCALE GENOMIC DNA]</scope>
    <source>
        <strain evidence="6 7">YQH10</strain>
    </source>
</reference>
<dbReference type="GO" id="GO:0046047">
    <property type="term" value="P:TTP catabolic process"/>
    <property type="evidence" value="ECO:0007669"/>
    <property type="project" value="TreeGrafter"/>
</dbReference>
<dbReference type="InterPro" id="IPR048015">
    <property type="entry name" value="NTP-PPase_MazG-like_N"/>
</dbReference>
<proteinExistence type="inferred from homology"/>
<dbReference type="CDD" id="cd11529">
    <property type="entry name" value="NTP-PPase_MazG_Cterm"/>
    <property type="match status" value="1"/>
</dbReference>
<evidence type="ECO:0000256" key="2">
    <source>
        <dbReference type="ARBA" id="ARBA00061115"/>
    </source>
</evidence>
<comment type="catalytic activity">
    <reaction evidence="1">
        <text>ATP + H2O = AMP + diphosphate + H(+)</text>
        <dbReference type="Rhea" id="RHEA:14245"/>
        <dbReference type="ChEBI" id="CHEBI:15377"/>
        <dbReference type="ChEBI" id="CHEBI:15378"/>
        <dbReference type="ChEBI" id="CHEBI:30616"/>
        <dbReference type="ChEBI" id="CHEBI:33019"/>
        <dbReference type="ChEBI" id="CHEBI:456215"/>
        <dbReference type="EC" id="3.6.1.8"/>
    </reaction>
</comment>
<evidence type="ECO:0000256" key="1">
    <source>
        <dbReference type="ARBA" id="ARBA00052141"/>
    </source>
</evidence>
<dbReference type="GO" id="GO:0046052">
    <property type="term" value="P:UTP catabolic process"/>
    <property type="evidence" value="ECO:0007669"/>
    <property type="project" value="TreeGrafter"/>
</dbReference>
<dbReference type="CDD" id="cd11528">
    <property type="entry name" value="NTP-PPase_MazG_Nterm"/>
    <property type="match status" value="1"/>
</dbReference>
<dbReference type="GO" id="GO:0047693">
    <property type="term" value="F:ATP diphosphatase activity"/>
    <property type="evidence" value="ECO:0007669"/>
    <property type="project" value="UniProtKB-EC"/>
</dbReference>
<dbReference type="OrthoDB" id="9808939at2"/>
<dbReference type="Pfam" id="PF03819">
    <property type="entry name" value="MazG"/>
    <property type="match status" value="2"/>
</dbReference>
<dbReference type="InterPro" id="IPR004518">
    <property type="entry name" value="MazG-like_dom"/>
</dbReference>
<evidence type="ECO:0000313" key="7">
    <source>
        <dbReference type="Proteomes" id="UP000029264"/>
    </source>
</evidence>
<dbReference type="GO" id="GO:0046061">
    <property type="term" value="P:dATP catabolic process"/>
    <property type="evidence" value="ECO:0007669"/>
    <property type="project" value="TreeGrafter"/>
</dbReference>
<dbReference type="InterPro" id="IPR048011">
    <property type="entry name" value="NTP-PPase_MazG-like_C"/>
</dbReference>
<comment type="similarity">
    <text evidence="2">Belongs to the nucleoside triphosphate pyrophosphohydrolase family.</text>
</comment>
<dbReference type="GO" id="GO:0006203">
    <property type="term" value="P:dGTP catabolic process"/>
    <property type="evidence" value="ECO:0007669"/>
    <property type="project" value="TreeGrafter"/>
</dbReference>
<comment type="caution">
    <text evidence="6">The sequence shown here is derived from an EMBL/GenBank/DDBJ whole genome shotgun (WGS) entry which is preliminary data.</text>
</comment>
<protein>
    <recommendedName>
        <fullName evidence="4">Nucleoside triphosphate pyrophosphohydrolase</fullName>
        <ecNumber evidence="3">3.6.1.8</ecNumber>
    </recommendedName>
</protein>
<dbReference type="GO" id="GO:0046081">
    <property type="term" value="P:dUTP catabolic process"/>
    <property type="evidence" value="ECO:0007669"/>
    <property type="project" value="TreeGrafter"/>
</dbReference>
<dbReference type="NCBIfam" id="NF007113">
    <property type="entry name" value="PRK09562.1"/>
    <property type="match status" value="1"/>
</dbReference>
<organism evidence="6 7">
    <name type="scientific">Shewanella mangrovi</name>
    <dbReference type="NCBI Taxonomy" id="1515746"/>
    <lineage>
        <taxon>Bacteria</taxon>
        <taxon>Pseudomonadati</taxon>
        <taxon>Pseudomonadota</taxon>
        <taxon>Gammaproteobacteria</taxon>
        <taxon>Alteromonadales</taxon>
        <taxon>Shewanellaceae</taxon>
        <taxon>Shewanella</taxon>
    </lineage>
</organism>
<dbReference type="EC" id="3.6.1.8" evidence="3"/>
<dbReference type="NCBIfam" id="TIGR00444">
    <property type="entry name" value="mazG"/>
    <property type="match status" value="1"/>
</dbReference>
<dbReference type="EMBL" id="JPEO01000003">
    <property type="protein sequence ID" value="KFZ38242.1"/>
    <property type="molecule type" value="Genomic_DNA"/>
</dbReference>
<dbReference type="GO" id="GO:0046076">
    <property type="term" value="P:dTTP catabolic process"/>
    <property type="evidence" value="ECO:0007669"/>
    <property type="project" value="TreeGrafter"/>
</dbReference>
<dbReference type="PANTHER" id="PTHR30522:SF0">
    <property type="entry name" value="NUCLEOSIDE TRIPHOSPHATE PYROPHOSPHOHYDROLASE"/>
    <property type="match status" value="1"/>
</dbReference>
<evidence type="ECO:0000259" key="5">
    <source>
        <dbReference type="Pfam" id="PF03819"/>
    </source>
</evidence>
<dbReference type="GO" id="GO:0006950">
    <property type="term" value="P:response to stress"/>
    <property type="evidence" value="ECO:0007669"/>
    <property type="project" value="UniProtKB-ARBA"/>
</dbReference>
<dbReference type="PANTHER" id="PTHR30522">
    <property type="entry name" value="NUCLEOSIDE TRIPHOSPHATE PYROPHOSPHOHYDROLASE"/>
    <property type="match status" value="1"/>
</dbReference>
<evidence type="ECO:0000313" key="6">
    <source>
        <dbReference type="EMBL" id="KFZ38242.1"/>
    </source>
</evidence>
<gene>
    <name evidence="6" type="primary">mazG</name>
    <name evidence="6" type="ORF">HR45_07060</name>
</gene>
<name>A0A094JG94_9GAMM</name>
<dbReference type="InterPro" id="IPR011551">
    <property type="entry name" value="NTP_PyrPHydrolase_MazG"/>
</dbReference>
<dbReference type="FunFam" id="1.10.287.1080:FF:000003">
    <property type="entry name" value="Nucleoside triphosphate pyrophosphohydrolase"/>
    <property type="match status" value="1"/>
</dbReference>
<accession>A0A094JG94</accession>
<keyword evidence="6" id="KW-0378">Hydrolase</keyword>
<dbReference type="RefSeq" id="WP_037441115.1">
    <property type="nucleotide sequence ID" value="NZ_JPEO01000003.1"/>
</dbReference>